<dbReference type="InterPro" id="IPR056783">
    <property type="entry name" value="PSF1_C"/>
</dbReference>
<evidence type="ECO:0000256" key="2">
    <source>
        <dbReference type="ARBA" id="ARBA00006677"/>
    </source>
</evidence>
<comment type="subcellular location">
    <subcellularLocation>
        <location evidence="1">Nucleus</location>
    </subcellularLocation>
</comment>
<evidence type="ECO:0000256" key="3">
    <source>
        <dbReference type="ARBA" id="ARBA00022705"/>
    </source>
</evidence>
<dbReference type="CDD" id="cd11710">
    <property type="entry name" value="GINS_A_psf1"/>
    <property type="match status" value="1"/>
</dbReference>
<dbReference type="PANTHER" id="PTHR12914:SF2">
    <property type="entry name" value="DNA REPLICATION COMPLEX GINS PROTEIN PSF1"/>
    <property type="match status" value="1"/>
</dbReference>
<feature type="domain" description="DNA replication complex GINS protein PSF1 C-terminal" evidence="6">
    <location>
        <begin position="147"/>
        <end position="197"/>
    </location>
</feature>
<dbReference type="Proteomes" id="UP000241890">
    <property type="component" value="Unassembled WGS sequence"/>
</dbReference>
<evidence type="ECO:0000313" key="8">
    <source>
        <dbReference type="Proteomes" id="UP000241890"/>
    </source>
</evidence>
<proteinExistence type="inferred from homology"/>
<dbReference type="PANTHER" id="PTHR12914">
    <property type="entry name" value="PARTNER OF SLD5"/>
    <property type="match status" value="1"/>
</dbReference>
<dbReference type="InParanoid" id="A0A2R5GNH7"/>
<dbReference type="OrthoDB" id="10252587at2759"/>
<dbReference type="SUPFAM" id="SSF158573">
    <property type="entry name" value="GINS helical bundle-like"/>
    <property type="match status" value="1"/>
</dbReference>
<dbReference type="GO" id="GO:0000811">
    <property type="term" value="C:GINS complex"/>
    <property type="evidence" value="ECO:0007669"/>
    <property type="project" value="InterPro"/>
</dbReference>
<evidence type="ECO:0000313" key="7">
    <source>
        <dbReference type="EMBL" id="GBG32447.1"/>
    </source>
</evidence>
<keyword evidence="8" id="KW-1185">Reference proteome</keyword>
<keyword evidence="4" id="KW-0539">Nucleus</keyword>
<name>A0A2R5GNH7_9STRA</name>
<dbReference type="Pfam" id="PF05916">
    <property type="entry name" value="Sld5"/>
    <property type="match status" value="1"/>
</dbReference>
<dbReference type="InterPro" id="IPR005339">
    <property type="entry name" value="GINS_Psf1"/>
</dbReference>
<dbReference type="CDD" id="cd21696">
    <property type="entry name" value="GINS_B_Psf1"/>
    <property type="match status" value="1"/>
</dbReference>
<evidence type="ECO:0000256" key="4">
    <source>
        <dbReference type="ARBA" id="ARBA00023242"/>
    </source>
</evidence>
<sequence length="198" mass="22789">MTSILPYGAKGRELLLELKRSEWLPAYNGKRQDDGVRQVLGEIDALYKRMRSRMAESRDMREPFYGCPLMVYHASTLRNKRCLLAYLKYRADLIGNLRWDAGSAIPEDLRRKLCAEEAQYFSAYDNILSDYMREVDLDLAADMEPPKNLYVEVRVLRDCGEIDTVSGPVVLAKDTTHNLRRSDVEHLIRQGALEQVTS</sequence>
<dbReference type="EMBL" id="BEYU01000122">
    <property type="protein sequence ID" value="GBG32447.1"/>
    <property type="molecule type" value="Genomic_DNA"/>
</dbReference>
<dbReference type="InterPro" id="IPR021151">
    <property type="entry name" value="GINS_A"/>
</dbReference>
<protein>
    <submittedName>
        <fullName evidence="7">DNA replication complex GINS protein PSF1</fullName>
    </submittedName>
</protein>
<evidence type="ECO:0000259" key="6">
    <source>
        <dbReference type="Pfam" id="PF24997"/>
    </source>
</evidence>
<dbReference type="AlphaFoldDB" id="A0A2R5GNH7"/>
<keyword evidence="3" id="KW-0235">DNA replication</keyword>
<reference evidence="7 8" key="1">
    <citation type="submission" date="2017-12" db="EMBL/GenBank/DDBJ databases">
        <title>Sequencing, de novo assembly and annotation of complete genome of a new Thraustochytrid species, strain FCC1311.</title>
        <authorList>
            <person name="Sedici K."/>
            <person name="Godart F."/>
            <person name="Aiese Cigliano R."/>
            <person name="Sanseverino W."/>
            <person name="Barakat M."/>
            <person name="Ortet P."/>
            <person name="Marechal E."/>
            <person name="Cagnac O."/>
            <person name="Amato A."/>
        </authorList>
    </citation>
    <scope>NUCLEOTIDE SEQUENCE [LARGE SCALE GENOMIC DNA]</scope>
</reference>
<organism evidence="7 8">
    <name type="scientific">Hondaea fermentalgiana</name>
    <dbReference type="NCBI Taxonomy" id="2315210"/>
    <lineage>
        <taxon>Eukaryota</taxon>
        <taxon>Sar</taxon>
        <taxon>Stramenopiles</taxon>
        <taxon>Bigyra</taxon>
        <taxon>Labyrinthulomycetes</taxon>
        <taxon>Thraustochytrida</taxon>
        <taxon>Thraustochytriidae</taxon>
        <taxon>Hondaea</taxon>
    </lineage>
</organism>
<dbReference type="InterPro" id="IPR036224">
    <property type="entry name" value="GINS_bundle-like_dom_sf"/>
</dbReference>
<feature type="domain" description="GINS subunit" evidence="5">
    <location>
        <begin position="58"/>
        <end position="135"/>
    </location>
</feature>
<comment type="similarity">
    <text evidence="2">Belongs to the GINS1/PSF1 family.</text>
</comment>
<evidence type="ECO:0000256" key="1">
    <source>
        <dbReference type="ARBA" id="ARBA00004123"/>
    </source>
</evidence>
<dbReference type="Gene3D" id="1.20.58.1030">
    <property type="match status" value="1"/>
</dbReference>
<accession>A0A2R5GNH7</accession>
<dbReference type="GO" id="GO:1902983">
    <property type="term" value="P:DNA strand elongation involved in mitotic DNA replication"/>
    <property type="evidence" value="ECO:0007669"/>
    <property type="project" value="TreeGrafter"/>
</dbReference>
<dbReference type="Pfam" id="PF24997">
    <property type="entry name" value="PSF1_C"/>
    <property type="match status" value="1"/>
</dbReference>
<gene>
    <name evidence="7" type="ORF">FCC1311_086722</name>
</gene>
<comment type="caution">
    <text evidence="7">The sequence shown here is derived from an EMBL/GenBank/DDBJ whole genome shotgun (WGS) entry which is preliminary data.</text>
</comment>
<evidence type="ECO:0000259" key="5">
    <source>
        <dbReference type="Pfam" id="PF05916"/>
    </source>
</evidence>